<comment type="caution">
    <text evidence="3">The sequence shown here is derived from an EMBL/GenBank/DDBJ whole genome shotgun (WGS) entry which is preliminary data.</text>
</comment>
<dbReference type="InterPro" id="IPR036058">
    <property type="entry name" value="Kazal_dom_sf"/>
</dbReference>
<evidence type="ECO:0000313" key="4">
    <source>
        <dbReference type="Proteomes" id="UP000037069"/>
    </source>
</evidence>
<dbReference type="EMBL" id="JRES01000630">
    <property type="protein sequence ID" value="KNC29782.1"/>
    <property type="molecule type" value="Genomic_DNA"/>
</dbReference>
<dbReference type="OrthoDB" id="88467at2759"/>
<evidence type="ECO:0000256" key="1">
    <source>
        <dbReference type="SAM" id="SignalP"/>
    </source>
</evidence>
<keyword evidence="1" id="KW-0732">Signal</keyword>
<dbReference type="Pfam" id="PF00050">
    <property type="entry name" value="Kazal_1"/>
    <property type="match status" value="1"/>
</dbReference>
<dbReference type="PROSITE" id="PS51465">
    <property type="entry name" value="KAZAL_2"/>
    <property type="match status" value="1"/>
</dbReference>
<sequence length="158" mass="17242">MLVKSSISLLVICGLFALSAGNSVATDEQDCPIVCPALYAPLCATNGKLYKEFDNSCELKASNCRLERSALSKYVATAMDWCNTEYIADLNQLLKKLDNLDLQLPECMKPCAMIYSPVCISNGKYRAVISNECVMDNFNCALAKKGKEAFKVLKAGSC</sequence>
<keyword evidence="4" id="KW-1185">Reference proteome</keyword>
<dbReference type="InterPro" id="IPR002350">
    <property type="entry name" value="Kazal_dom"/>
</dbReference>
<gene>
    <name evidence="3" type="ORF">FF38_11429</name>
</gene>
<feature type="chain" id="PRO_5005536138" description="Kazal-like domain-containing protein" evidence="1">
    <location>
        <begin position="22"/>
        <end position="158"/>
    </location>
</feature>
<protein>
    <recommendedName>
        <fullName evidence="2">Kazal-like domain-containing protein</fullName>
    </recommendedName>
</protein>
<proteinExistence type="predicted"/>
<dbReference type="Gene3D" id="3.30.60.30">
    <property type="match status" value="2"/>
</dbReference>
<evidence type="ECO:0000259" key="2">
    <source>
        <dbReference type="PROSITE" id="PS51465"/>
    </source>
</evidence>
<dbReference type="SMART" id="SM00280">
    <property type="entry name" value="KAZAL"/>
    <property type="match status" value="2"/>
</dbReference>
<feature type="domain" description="Kazal-like" evidence="2">
    <location>
        <begin position="101"/>
        <end position="158"/>
    </location>
</feature>
<feature type="signal peptide" evidence="1">
    <location>
        <begin position="1"/>
        <end position="21"/>
    </location>
</feature>
<organism evidence="3 4">
    <name type="scientific">Lucilia cuprina</name>
    <name type="common">Green bottle fly</name>
    <name type="synonym">Australian sheep blowfly</name>
    <dbReference type="NCBI Taxonomy" id="7375"/>
    <lineage>
        <taxon>Eukaryota</taxon>
        <taxon>Metazoa</taxon>
        <taxon>Ecdysozoa</taxon>
        <taxon>Arthropoda</taxon>
        <taxon>Hexapoda</taxon>
        <taxon>Insecta</taxon>
        <taxon>Pterygota</taxon>
        <taxon>Neoptera</taxon>
        <taxon>Endopterygota</taxon>
        <taxon>Diptera</taxon>
        <taxon>Brachycera</taxon>
        <taxon>Muscomorpha</taxon>
        <taxon>Oestroidea</taxon>
        <taxon>Calliphoridae</taxon>
        <taxon>Luciliinae</taxon>
        <taxon>Lucilia</taxon>
    </lineage>
</organism>
<name>A0A0L0CC23_LUCCU</name>
<evidence type="ECO:0000313" key="3">
    <source>
        <dbReference type="EMBL" id="KNC29782.1"/>
    </source>
</evidence>
<dbReference type="OMA" id="LEVQECF"/>
<dbReference type="Pfam" id="PF07648">
    <property type="entry name" value="Kazal_2"/>
    <property type="match status" value="1"/>
</dbReference>
<dbReference type="CDD" id="cd00104">
    <property type="entry name" value="KAZAL_FS"/>
    <property type="match status" value="1"/>
</dbReference>
<reference evidence="3 4" key="1">
    <citation type="journal article" date="2015" name="Nat. Commun.">
        <title>Lucilia cuprina genome unlocks parasitic fly biology to underpin future interventions.</title>
        <authorList>
            <person name="Anstead C.A."/>
            <person name="Korhonen P.K."/>
            <person name="Young N.D."/>
            <person name="Hall R.S."/>
            <person name="Jex A.R."/>
            <person name="Murali S.C."/>
            <person name="Hughes D.S."/>
            <person name="Lee S.F."/>
            <person name="Perry T."/>
            <person name="Stroehlein A.J."/>
            <person name="Ansell B.R."/>
            <person name="Breugelmans B."/>
            <person name="Hofmann A."/>
            <person name="Qu J."/>
            <person name="Dugan S."/>
            <person name="Lee S.L."/>
            <person name="Chao H."/>
            <person name="Dinh H."/>
            <person name="Han Y."/>
            <person name="Doddapaneni H.V."/>
            <person name="Worley K.C."/>
            <person name="Muzny D.M."/>
            <person name="Ioannidis P."/>
            <person name="Waterhouse R.M."/>
            <person name="Zdobnov E.M."/>
            <person name="James P.J."/>
            <person name="Bagnall N.H."/>
            <person name="Kotze A.C."/>
            <person name="Gibbs R.A."/>
            <person name="Richards S."/>
            <person name="Batterham P."/>
            <person name="Gasser R.B."/>
        </authorList>
    </citation>
    <scope>NUCLEOTIDE SEQUENCE [LARGE SCALE GENOMIC DNA]</scope>
    <source>
        <strain evidence="3 4">LS</strain>
        <tissue evidence="3">Full body</tissue>
    </source>
</reference>
<dbReference type="AlphaFoldDB" id="A0A0L0CC23"/>
<dbReference type="Proteomes" id="UP000037069">
    <property type="component" value="Unassembled WGS sequence"/>
</dbReference>
<dbReference type="SUPFAM" id="SSF100895">
    <property type="entry name" value="Kazal-type serine protease inhibitors"/>
    <property type="match status" value="2"/>
</dbReference>
<accession>A0A0L0CC23</accession>